<dbReference type="Pfam" id="PF00480">
    <property type="entry name" value="ROK"/>
    <property type="match status" value="1"/>
</dbReference>
<comment type="caution">
    <text evidence="1">The sequence shown here is derived from an EMBL/GenBank/DDBJ whole genome shotgun (WGS) entry which is preliminary data.</text>
</comment>
<evidence type="ECO:0000313" key="2">
    <source>
        <dbReference type="Proteomes" id="UP000215595"/>
    </source>
</evidence>
<dbReference type="SUPFAM" id="SSF53067">
    <property type="entry name" value="Actin-like ATPase domain"/>
    <property type="match status" value="1"/>
</dbReference>
<dbReference type="SUPFAM" id="SSF46785">
    <property type="entry name" value="Winged helix' DNA-binding domain"/>
    <property type="match status" value="1"/>
</dbReference>
<evidence type="ECO:0000313" key="1">
    <source>
        <dbReference type="EMBL" id="OYX30620.1"/>
    </source>
</evidence>
<dbReference type="InterPro" id="IPR043129">
    <property type="entry name" value="ATPase_NBD"/>
</dbReference>
<reference evidence="1 2" key="1">
    <citation type="submission" date="2017-03" db="EMBL/GenBank/DDBJ databases">
        <title>Lifting the veil on microbial sulfur biogeochemistry in mining wastewaters.</title>
        <authorList>
            <person name="Kantor R.S."/>
            <person name="Colenbrander Nelson T."/>
            <person name="Marshall S."/>
            <person name="Bennett D."/>
            <person name="Apte S."/>
            <person name="Camacho D."/>
            <person name="Thomas B.C."/>
            <person name="Warren L.A."/>
            <person name="Banfield J.F."/>
        </authorList>
    </citation>
    <scope>NUCLEOTIDE SEQUENCE [LARGE SCALE GENOMIC DNA]</scope>
    <source>
        <strain evidence="1">32-69-9</strain>
    </source>
</reference>
<dbReference type="Proteomes" id="UP000215595">
    <property type="component" value="Unassembled WGS sequence"/>
</dbReference>
<accession>A0A258FDI1</accession>
<name>A0A258FDI1_9CAUL</name>
<dbReference type="GO" id="GO:0019262">
    <property type="term" value="P:N-acetylneuraminate catabolic process"/>
    <property type="evidence" value="ECO:0007669"/>
    <property type="project" value="TreeGrafter"/>
</dbReference>
<gene>
    <name evidence="1" type="ORF">B7Z01_14120</name>
</gene>
<proteinExistence type="predicted"/>
<organism evidence="1 2">
    <name type="scientific">Brevundimonas subvibrioides</name>
    <dbReference type="NCBI Taxonomy" id="74313"/>
    <lineage>
        <taxon>Bacteria</taxon>
        <taxon>Pseudomonadati</taxon>
        <taxon>Pseudomonadota</taxon>
        <taxon>Alphaproteobacteria</taxon>
        <taxon>Caulobacterales</taxon>
        <taxon>Caulobacteraceae</taxon>
        <taxon>Brevundimonas</taxon>
    </lineage>
</organism>
<protein>
    <submittedName>
        <fullName evidence="1">Uncharacterized protein</fullName>
    </submittedName>
</protein>
<dbReference type="PANTHER" id="PTHR18964">
    <property type="entry name" value="ROK (REPRESSOR, ORF, KINASE) FAMILY"/>
    <property type="match status" value="1"/>
</dbReference>
<sequence>MKPMQAALGRKARIPAIFRRRGDPLTVSENERRVLEIVRRSGVTSRADLTRATNLAPQSISRLIEALMKRGLVEFGEKRIRGRGHPGLAVRLTRSAVYAVGLSIRTEGADLAVVAFDGQVLAERTLSPSSMAVTDVIAEAQAQLDDVFTVLDLDRRRLFGFGLAMSGFFTVEAGRMNPPDPLAHWSVTDLEQTFMQAMDLPVWLENDGNASAIGESLCGVGLTHPSFAYLYFTYGLGGGVVLDGSLVRGAFGNAGEFSAMLSPETHARRPTLESLRRLICEHGVEVVSIADLQARFDPDWPGVSVWLDRVKEPLSDILSAISGVIDPSAIVFGGQIPRPLAERLIAGVQFHNRARRGETRPTPALLVSAVRGNAAAIGAASMPLKYAFFQ</sequence>
<dbReference type="InterPro" id="IPR036388">
    <property type="entry name" value="WH-like_DNA-bd_sf"/>
</dbReference>
<dbReference type="GO" id="GO:0009384">
    <property type="term" value="F:N-acylmannosamine kinase activity"/>
    <property type="evidence" value="ECO:0007669"/>
    <property type="project" value="TreeGrafter"/>
</dbReference>
<dbReference type="Gene3D" id="3.30.420.40">
    <property type="match status" value="2"/>
</dbReference>
<dbReference type="Pfam" id="PF13412">
    <property type="entry name" value="HTH_24"/>
    <property type="match status" value="1"/>
</dbReference>
<dbReference type="EMBL" id="NCEB01000041">
    <property type="protein sequence ID" value="OYX30620.1"/>
    <property type="molecule type" value="Genomic_DNA"/>
</dbReference>
<dbReference type="InterPro" id="IPR000600">
    <property type="entry name" value="ROK"/>
</dbReference>
<dbReference type="Gene3D" id="1.10.10.10">
    <property type="entry name" value="Winged helix-like DNA-binding domain superfamily/Winged helix DNA-binding domain"/>
    <property type="match status" value="1"/>
</dbReference>
<dbReference type="AlphaFoldDB" id="A0A258FDI1"/>
<dbReference type="PANTHER" id="PTHR18964:SF169">
    <property type="entry name" value="N-ACETYLMANNOSAMINE KINASE"/>
    <property type="match status" value="1"/>
</dbReference>
<dbReference type="InterPro" id="IPR036390">
    <property type="entry name" value="WH_DNA-bd_sf"/>
</dbReference>